<dbReference type="Proteomes" id="UP001063166">
    <property type="component" value="Unassembled WGS sequence"/>
</dbReference>
<organism evidence="2 3">
    <name type="scientific">Lyophyllum shimeji</name>
    <name type="common">Hon-shimeji</name>
    <name type="synonym">Tricholoma shimeji</name>
    <dbReference type="NCBI Taxonomy" id="47721"/>
    <lineage>
        <taxon>Eukaryota</taxon>
        <taxon>Fungi</taxon>
        <taxon>Dikarya</taxon>
        <taxon>Basidiomycota</taxon>
        <taxon>Agaricomycotina</taxon>
        <taxon>Agaricomycetes</taxon>
        <taxon>Agaricomycetidae</taxon>
        <taxon>Agaricales</taxon>
        <taxon>Tricholomatineae</taxon>
        <taxon>Lyophyllaceae</taxon>
        <taxon>Lyophyllum</taxon>
    </lineage>
</organism>
<proteinExistence type="predicted"/>
<sequence length="73" mass="8142">MATKRDPRVETRAFSAVTRKEGTSSSPKRSPANCGLGKCPMKLPACLWVPATLRRRRIDDNHHLQRDAVQPSS</sequence>
<comment type="caution">
    <text evidence="2">The sequence shown here is derived from an EMBL/GenBank/DDBJ whole genome shotgun (WGS) entry which is preliminary data.</text>
</comment>
<dbReference type="EMBL" id="BRPK01000014">
    <property type="protein sequence ID" value="GLB43765.1"/>
    <property type="molecule type" value="Genomic_DNA"/>
</dbReference>
<accession>A0A9P3UTM3</accession>
<keyword evidence="3" id="KW-1185">Reference proteome</keyword>
<name>A0A9P3UTM3_LYOSH</name>
<evidence type="ECO:0000313" key="3">
    <source>
        <dbReference type="Proteomes" id="UP001063166"/>
    </source>
</evidence>
<feature type="region of interest" description="Disordered" evidence="1">
    <location>
        <begin position="1"/>
        <end position="35"/>
    </location>
</feature>
<evidence type="ECO:0000256" key="1">
    <source>
        <dbReference type="SAM" id="MobiDB-lite"/>
    </source>
</evidence>
<reference evidence="2" key="1">
    <citation type="submission" date="2022-07" db="EMBL/GenBank/DDBJ databases">
        <title>The genome of Lyophyllum shimeji provides insight into the initial evolution of ectomycorrhizal fungal genome.</title>
        <authorList>
            <person name="Kobayashi Y."/>
            <person name="Shibata T."/>
            <person name="Hirakawa H."/>
            <person name="Shigenobu S."/>
            <person name="Nishiyama T."/>
            <person name="Yamada A."/>
            <person name="Hasebe M."/>
            <person name="Kawaguchi M."/>
        </authorList>
    </citation>
    <scope>NUCLEOTIDE SEQUENCE</scope>
    <source>
        <strain evidence="2">AT787</strain>
    </source>
</reference>
<gene>
    <name evidence="2" type="ORF">LshimejAT787_1402770</name>
</gene>
<protein>
    <submittedName>
        <fullName evidence="2">Uncharacterized protein</fullName>
    </submittedName>
</protein>
<dbReference type="AlphaFoldDB" id="A0A9P3UTM3"/>
<feature type="compositionally biased region" description="Basic and acidic residues" evidence="1">
    <location>
        <begin position="1"/>
        <end position="11"/>
    </location>
</feature>
<evidence type="ECO:0000313" key="2">
    <source>
        <dbReference type="EMBL" id="GLB43765.1"/>
    </source>
</evidence>